<dbReference type="Proteomes" id="UP000009135">
    <property type="component" value="Chromosome"/>
</dbReference>
<dbReference type="AlphaFoldDB" id="H6N7I2"/>
<proteinExistence type="predicted"/>
<feature type="region of interest" description="Disordered" evidence="1">
    <location>
        <begin position="112"/>
        <end position="135"/>
    </location>
</feature>
<name>H6N7I2_MYCHN</name>
<dbReference type="HOGENOM" id="CLU_154533_0_0_14"/>
<keyword evidence="3" id="KW-1185">Reference proteome</keyword>
<feature type="compositionally biased region" description="Basic and acidic residues" evidence="1">
    <location>
        <begin position="118"/>
        <end position="128"/>
    </location>
</feature>
<evidence type="ECO:0000313" key="3">
    <source>
        <dbReference type="Proteomes" id="UP000009135"/>
    </source>
</evidence>
<protein>
    <submittedName>
        <fullName evidence="2">Uncharacterized protein</fullName>
    </submittedName>
</protein>
<dbReference type="EMBL" id="CP003199">
    <property type="protein sequence ID" value="AEW45604.1"/>
    <property type="molecule type" value="Genomic_DNA"/>
</dbReference>
<evidence type="ECO:0000256" key="1">
    <source>
        <dbReference type="SAM" id="MobiDB-lite"/>
    </source>
</evidence>
<accession>H6N7I2</accession>
<dbReference type="STRING" id="1111676.MHC_03720"/>
<gene>
    <name evidence="2" type="ordered locus">MHC_03720</name>
</gene>
<evidence type="ECO:0000313" key="2">
    <source>
        <dbReference type="EMBL" id="AEW45604.1"/>
    </source>
</evidence>
<dbReference type="KEGG" id="mhe:MHC_03720"/>
<organism evidence="2 3">
    <name type="scientific">Mycoplasma haemocanis (strain Illinois)</name>
    <dbReference type="NCBI Taxonomy" id="1111676"/>
    <lineage>
        <taxon>Bacteria</taxon>
        <taxon>Bacillati</taxon>
        <taxon>Mycoplasmatota</taxon>
        <taxon>Mollicutes</taxon>
        <taxon>Mycoplasmataceae</taxon>
        <taxon>Mycoplasma</taxon>
    </lineage>
</organism>
<dbReference type="OrthoDB" id="403327at2"/>
<sequence length="135" mass="15117">MAFIPKLFILGVVAGGVSIGFGIESLAFSNSSTKLTSKSRINSINQGCRLHKLMAINKGQSEGRFELTTKDEIREKEKPEEVDFDSIERACLSNAGKDIFISKKKGKWGYYEQDQSDEEHKNKFERYLGKTSSTA</sequence>
<reference evidence="2 3" key="1">
    <citation type="journal article" date="2012" name="J. Bacteriol.">
        <title>Complete genome sequence of Mycoplasma haemocanis strain Illinois.</title>
        <authorList>
            <person name="do Nascimento N.C."/>
            <person name="Guimaraes A.M."/>
            <person name="Santos A.P."/>
            <person name="Sanmiguel P.J."/>
            <person name="Messick J.B."/>
        </authorList>
    </citation>
    <scope>NUCLEOTIDE SEQUENCE [LARGE SCALE GENOMIC DNA]</scope>
    <source>
        <strain evidence="2 3">Illinois</strain>
    </source>
</reference>